<proteinExistence type="predicted"/>
<accession>A0A7L0R967</accession>
<feature type="non-terminal residue" evidence="2">
    <location>
        <position position="1144"/>
    </location>
</feature>
<dbReference type="PANTHER" id="PTHR33487:SF1">
    <property type="entry name" value="CILIA- AND FLAGELLA-ASSOCIATED PROTEIN 54"/>
    <property type="match status" value="1"/>
</dbReference>
<name>A0A7L0R967_SETKR</name>
<protein>
    <submittedName>
        <fullName evidence="2">CFA54 protein</fullName>
    </submittedName>
</protein>
<dbReference type="PANTHER" id="PTHR33487">
    <property type="entry name" value="CILIA- AND FLAGELLA-ASSOCIATED PROTEIN 54"/>
    <property type="match status" value="1"/>
</dbReference>
<evidence type="ECO:0000313" key="3">
    <source>
        <dbReference type="Proteomes" id="UP000550059"/>
    </source>
</evidence>
<comment type="caution">
    <text evidence="2">The sequence shown here is derived from an EMBL/GenBank/DDBJ whole genome shotgun (WGS) entry which is preliminary data.</text>
</comment>
<feature type="region of interest" description="Disordered" evidence="1">
    <location>
        <begin position="633"/>
        <end position="653"/>
    </location>
</feature>
<sequence>HFTSIFLHLKRAVVLAHRGGHWTLLQNACRDLWSYTQEFQVIANQSHSHMGGFPITWDLLCNTIWLPFYFASDMIIDMIIDLQASSSLKIVDPEGEFCIPSCLGGIADENGGSSLHPQPPMDDVNVVDLRWICNLVLKTIELLYHMKKWEALVHIAVQFNIFTHERFTEQVSPLLVYAQRQLLERMQQFSGSDNHESHFTKYLSDDAQKVKHRFLFGALTLNVTIYSSVSVNSMVIERINVPGDHNQAKALVCVPLDVNDTLKCFKETLEQSKYQSRALRHSRKLLSLFLAHTQGILEMSSQRDLKVQALHELGNLHFYAGNKRAAFKYWCQSLDETLNIADALNTWQELSFPKDATDCFAVGRSTDMGEKFLSQAGAWGCLHAAVLVAKIAQNGSKHLFQLYNSRNNCDLTEVVHCYYFQTLFRASLPHPTSDCDFAQYETNILVPAIDLFSDRYRADISTVVASLNFIMFELHSVKQNLIILPLFTLYQYIVSEICKDPAKCIEGRILKIKVLTDIGFFTEAFHELSLLISGERIPWKIPAGYRCTEQVQVNTRKKENVFNKKNVKCVLEDTFNWSLSLTVAPLCNPQMMNKLTLAKMHLIICLSATINNIPEKVEKNLYFVDNNNLPEPSKTTASNVKVDADQDSRQQEQRDRMVHLVDCKDELNMAMLKGILLTEAEETLSCLVQDIQEKYDGDISRYSVEDLEALIEAKLELASISHQRHQAPLSVAFAFSAIRLLQDAKVFYGVSLPPRVTAQGHVNVHLWLRCRAMLVTALMAQIHGIGEKKGNDVAERRSVIKEVILEAEAFGDIETQAEMMVQAAILDLQEKRPVADIKLLLQSIIGLLQEDTFISLPASLTFVKSVLLLADILPLQVVEDSEHCSSAVEPFNLLVLAHKLTIKAIFDCGELIERQGEDSTLTCVVLPSKNIYLPHINLLALVKMKIGCTLAEKVASKAARHPLQWLYALRHLESALNLCRAAAAKKIDLEVELLFQMGKVKRQTKETGSKSSQAVETLFEAIKLSQQHDQKYELVRRSYLEIALSYFRFAESNEDESETDSSVPSKFSVYRASEEAMKSEVYKAQAWIAIRAASQVSEAMFASQLLIGMKSVKDLNMNDEVQQKIPEFASMDLSSSYRDFISGI</sequence>
<feature type="non-terminal residue" evidence="2">
    <location>
        <position position="1"/>
    </location>
</feature>
<evidence type="ECO:0000256" key="1">
    <source>
        <dbReference type="SAM" id="MobiDB-lite"/>
    </source>
</evidence>
<reference evidence="2 3" key="1">
    <citation type="submission" date="2019-09" db="EMBL/GenBank/DDBJ databases">
        <title>Bird 10,000 Genomes (B10K) Project - Family phase.</title>
        <authorList>
            <person name="Zhang G."/>
        </authorList>
    </citation>
    <scope>NUCLEOTIDE SEQUENCE [LARGE SCALE GENOMIC DNA]</scope>
    <source>
        <strain evidence="2">B10K-DU-001-45</strain>
        <tissue evidence="2">Muscle</tissue>
    </source>
</reference>
<gene>
    <name evidence="2" type="primary">Cfap54_1</name>
    <name evidence="2" type="ORF">SETKIR_R02996</name>
</gene>
<dbReference type="GO" id="GO:0060271">
    <property type="term" value="P:cilium assembly"/>
    <property type="evidence" value="ECO:0007669"/>
    <property type="project" value="TreeGrafter"/>
</dbReference>
<dbReference type="AlphaFoldDB" id="A0A7L0R967"/>
<keyword evidence="3" id="KW-1185">Reference proteome</keyword>
<dbReference type="Proteomes" id="UP000550059">
    <property type="component" value="Unassembled WGS sequence"/>
</dbReference>
<evidence type="ECO:0000313" key="2">
    <source>
        <dbReference type="EMBL" id="NXL26340.1"/>
    </source>
</evidence>
<organism evidence="2 3">
    <name type="scientific">Setophaga kirtlandii</name>
    <name type="common">Kirtland's warbler</name>
    <name type="synonym">Dendroica kirtlandii</name>
    <dbReference type="NCBI Taxonomy" id="298831"/>
    <lineage>
        <taxon>Eukaryota</taxon>
        <taxon>Metazoa</taxon>
        <taxon>Chordata</taxon>
        <taxon>Craniata</taxon>
        <taxon>Vertebrata</taxon>
        <taxon>Euteleostomi</taxon>
        <taxon>Archelosauria</taxon>
        <taxon>Archosauria</taxon>
        <taxon>Dinosauria</taxon>
        <taxon>Saurischia</taxon>
        <taxon>Theropoda</taxon>
        <taxon>Coelurosauria</taxon>
        <taxon>Aves</taxon>
        <taxon>Neognathae</taxon>
        <taxon>Neoaves</taxon>
        <taxon>Telluraves</taxon>
        <taxon>Australaves</taxon>
        <taxon>Passeriformes</taxon>
        <taxon>Passeroidea</taxon>
        <taxon>Parulidae</taxon>
        <taxon>Setophaga</taxon>
    </lineage>
</organism>
<feature type="compositionally biased region" description="Basic and acidic residues" evidence="1">
    <location>
        <begin position="642"/>
        <end position="653"/>
    </location>
</feature>
<dbReference type="EMBL" id="VXAS01023306">
    <property type="protein sequence ID" value="NXL26340.1"/>
    <property type="molecule type" value="Genomic_DNA"/>
</dbReference>